<dbReference type="Gene3D" id="6.10.140.140">
    <property type="match status" value="1"/>
</dbReference>
<name>A0A8C6FEW9_MOSMO</name>
<dbReference type="Pfam" id="PF01352">
    <property type="entry name" value="KRAB"/>
    <property type="match status" value="1"/>
</dbReference>
<dbReference type="SMART" id="SM00349">
    <property type="entry name" value="KRAB"/>
    <property type="match status" value="1"/>
</dbReference>
<dbReference type="CDD" id="cd07765">
    <property type="entry name" value="KRAB_A-box"/>
    <property type="match status" value="1"/>
</dbReference>
<dbReference type="GO" id="GO:0006355">
    <property type="term" value="P:regulation of DNA-templated transcription"/>
    <property type="evidence" value="ECO:0007669"/>
    <property type="project" value="InterPro"/>
</dbReference>
<feature type="domain" description="KRAB" evidence="1">
    <location>
        <begin position="6"/>
        <end position="78"/>
    </location>
</feature>
<reference evidence="2" key="2">
    <citation type="submission" date="2025-09" db="UniProtKB">
        <authorList>
            <consortium name="Ensembl"/>
        </authorList>
    </citation>
    <scope>IDENTIFICATION</scope>
</reference>
<dbReference type="GeneTree" id="ENSGT00940000162016"/>
<dbReference type="InterPro" id="IPR036051">
    <property type="entry name" value="KRAB_dom_sf"/>
</dbReference>
<evidence type="ECO:0000313" key="2">
    <source>
        <dbReference type="Ensembl" id="ENSMMSP00000000374.1"/>
    </source>
</evidence>
<proteinExistence type="predicted"/>
<sequence length="100" mass="11436">MAHGSVTFRDVAIDFSQEEWEFLDSAQRDLYRDVMWENYSNFISLAGPSVSKPDVITLLDEGKEPWMVVREGTGRHHPVLPVYCYQPSPSNPSCMRALVM</sequence>
<dbReference type="SUPFAM" id="SSF109640">
    <property type="entry name" value="KRAB domain (Kruppel-associated box)"/>
    <property type="match status" value="1"/>
</dbReference>
<dbReference type="AlphaFoldDB" id="A0A8C6FEW9"/>
<evidence type="ECO:0000313" key="3">
    <source>
        <dbReference type="Proteomes" id="UP000694544"/>
    </source>
</evidence>
<dbReference type="PANTHER" id="PTHR23232:SF157">
    <property type="entry name" value="ZINC FINGER PROTEIN 525"/>
    <property type="match status" value="1"/>
</dbReference>
<keyword evidence="3" id="KW-1185">Reference proteome</keyword>
<dbReference type="PROSITE" id="PS50805">
    <property type="entry name" value="KRAB"/>
    <property type="match status" value="1"/>
</dbReference>
<protein>
    <submittedName>
        <fullName evidence="2">ZFP14 zinc finger protein</fullName>
    </submittedName>
</protein>
<reference evidence="2" key="1">
    <citation type="submission" date="2025-08" db="UniProtKB">
        <authorList>
            <consortium name="Ensembl"/>
        </authorList>
    </citation>
    <scope>IDENTIFICATION</scope>
</reference>
<dbReference type="InterPro" id="IPR050169">
    <property type="entry name" value="Krueppel_C2H2_ZnF"/>
</dbReference>
<dbReference type="InterPro" id="IPR001909">
    <property type="entry name" value="KRAB"/>
</dbReference>
<accession>A0A8C6FEW9</accession>
<gene>
    <name evidence="2" type="primary">ZFP14</name>
</gene>
<dbReference type="Proteomes" id="UP000694544">
    <property type="component" value="Unplaced"/>
</dbReference>
<dbReference type="Ensembl" id="ENSMMST00000000406.1">
    <property type="protein sequence ID" value="ENSMMSP00000000374.1"/>
    <property type="gene ID" value="ENSMMSG00000000333.1"/>
</dbReference>
<dbReference type="PANTHER" id="PTHR23232">
    <property type="entry name" value="KRAB DOMAIN C2H2 ZINC FINGER"/>
    <property type="match status" value="1"/>
</dbReference>
<evidence type="ECO:0000259" key="1">
    <source>
        <dbReference type="PROSITE" id="PS50805"/>
    </source>
</evidence>
<organism evidence="2 3">
    <name type="scientific">Moschus moschiferus</name>
    <name type="common">Siberian musk deer</name>
    <name type="synonym">Moschus sibiricus</name>
    <dbReference type="NCBI Taxonomy" id="68415"/>
    <lineage>
        <taxon>Eukaryota</taxon>
        <taxon>Metazoa</taxon>
        <taxon>Chordata</taxon>
        <taxon>Craniata</taxon>
        <taxon>Vertebrata</taxon>
        <taxon>Euteleostomi</taxon>
        <taxon>Mammalia</taxon>
        <taxon>Eutheria</taxon>
        <taxon>Laurasiatheria</taxon>
        <taxon>Artiodactyla</taxon>
        <taxon>Ruminantia</taxon>
        <taxon>Pecora</taxon>
        <taxon>Moschidae</taxon>
        <taxon>Moschus</taxon>
    </lineage>
</organism>